<organism evidence="2 3">
    <name type="scientific">Orchesella cincta</name>
    <name type="common">Springtail</name>
    <name type="synonym">Podura cincta</name>
    <dbReference type="NCBI Taxonomy" id="48709"/>
    <lineage>
        <taxon>Eukaryota</taxon>
        <taxon>Metazoa</taxon>
        <taxon>Ecdysozoa</taxon>
        <taxon>Arthropoda</taxon>
        <taxon>Hexapoda</taxon>
        <taxon>Collembola</taxon>
        <taxon>Entomobryomorpha</taxon>
        <taxon>Entomobryoidea</taxon>
        <taxon>Orchesellidae</taxon>
        <taxon>Orchesellinae</taxon>
        <taxon>Orchesella</taxon>
    </lineage>
</organism>
<dbReference type="Proteomes" id="UP000094527">
    <property type="component" value="Unassembled WGS sequence"/>
</dbReference>
<name>A0A1D2M319_ORCCI</name>
<evidence type="ECO:0000313" key="2">
    <source>
        <dbReference type="EMBL" id="ODM87363.1"/>
    </source>
</evidence>
<accession>A0A1D2M319</accession>
<comment type="caution">
    <text evidence="2">The sequence shown here is derived from an EMBL/GenBank/DDBJ whole genome shotgun (WGS) entry which is preliminary data.</text>
</comment>
<keyword evidence="3" id="KW-1185">Reference proteome</keyword>
<feature type="domain" description="BTB" evidence="1">
    <location>
        <begin position="245"/>
        <end position="314"/>
    </location>
</feature>
<evidence type="ECO:0000259" key="1">
    <source>
        <dbReference type="PROSITE" id="PS50097"/>
    </source>
</evidence>
<dbReference type="PROSITE" id="PS50097">
    <property type="entry name" value="BTB"/>
    <property type="match status" value="1"/>
</dbReference>
<dbReference type="PANTHER" id="PTHR24413">
    <property type="entry name" value="SPECKLE-TYPE POZ PROTEIN"/>
    <property type="match status" value="1"/>
</dbReference>
<dbReference type="SMART" id="SM00225">
    <property type="entry name" value="BTB"/>
    <property type="match status" value="1"/>
</dbReference>
<proteinExistence type="predicted"/>
<dbReference type="STRING" id="48709.A0A1D2M319"/>
<sequence>MDLRRHETAAVPNANDYVDCSITTTCFTKGESVKAVWILDNINEGRDLDALIAEGSCSLEVGTGERKLKLRFFFKINEETYSNPKWNNHILLRHLSLWCSVEGSENSLENVFFKVKMDRLNDDLRVAQCALKEKAVSIHPKTDSQGKLVERHFLEFQRTEKIWEDKYSIYLDAYSEERHPEKHQGYRFNDTRSLQFGITVTILNLLGSSDEDGARALELPQSSISSPLSLAENLKKMYVDQDNFSDLKLETKDGMVTSAHKFILAARSPVLKALILEETSKDSFSGTIKIPDFNAKSILAILHWIYTGELSDRTGFLIDEVVIAAKKYQLTEMLTLLDKEMIKICNTGNMFQLFDAAKQNGLTNAMKQVSEFIKENIGSMINQM</sequence>
<dbReference type="AlphaFoldDB" id="A0A1D2M319"/>
<dbReference type="EMBL" id="LJIJ01005482">
    <property type="protein sequence ID" value="ODM87363.1"/>
    <property type="molecule type" value="Genomic_DNA"/>
</dbReference>
<dbReference type="OrthoDB" id="10249567at2759"/>
<reference evidence="2 3" key="1">
    <citation type="journal article" date="2016" name="Genome Biol. Evol.">
        <title>Gene Family Evolution Reflects Adaptation to Soil Environmental Stressors in the Genome of the Collembolan Orchesella cincta.</title>
        <authorList>
            <person name="Faddeeva-Vakhrusheva A."/>
            <person name="Derks M.F."/>
            <person name="Anvar S.Y."/>
            <person name="Agamennone V."/>
            <person name="Suring W."/>
            <person name="Smit S."/>
            <person name="van Straalen N.M."/>
            <person name="Roelofs D."/>
        </authorList>
    </citation>
    <scope>NUCLEOTIDE SEQUENCE [LARGE SCALE GENOMIC DNA]</scope>
    <source>
        <tissue evidence="2">Mixed pool</tissue>
    </source>
</reference>
<dbReference type="SUPFAM" id="SSF54695">
    <property type="entry name" value="POZ domain"/>
    <property type="match status" value="1"/>
</dbReference>
<dbReference type="Gene3D" id="3.30.710.10">
    <property type="entry name" value="Potassium Channel Kv1.1, Chain A"/>
    <property type="match status" value="1"/>
</dbReference>
<protein>
    <submittedName>
        <fullName evidence="2">Rabankyrin-5</fullName>
    </submittedName>
</protein>
<dbReference type="CDD" id="cd18186">
    <property type="entry name" value="BTB_POZ_ZBTB_KLHL-like"/>
    <property type="match status" value="1"/>
</dbReference>
<dbReference type="Pfam" id="PF00651">
    <property type="entry name" value="BTB"/>
    <property type="match status" value="1"/>
</dbReference>
<dbReference type="InterPro" id="IPR011333">
    <property type="entry name" value="SKP1/BTB/POZ_sf"/>
</dbReference>
<dbReference type="InterPro" id="IPR000210">
    <property type="entry name" value="BTB/POZ_dom"/>
</dbReference>
<evidence type="ECO:0000313" key="3">
    <source>
        <dbReference type="Proteomes" id="UP000094527"/>
    </source>
</evidence>
<gene>
    <name evidence="2" type="ORF">Ocin01_19319</name>
</gene>